<evidence type="ECO:0000313" key="2">
    <source>
        <dbReference type="EMBL" id="MBB3047521.1"/>
    </source>
</evidence>
<organism evidence="2 3">
    <name type="scientific">Litorivivens lipolytica</name>
    <dbReference type="NCBI Taxonomy" id="1524264"/>
    <lineage>
        <taxon>Bacteria</taxon>
        <taxon>Pseudomonadati</taxon>
        <taxon>Pseudomonadota</taxon>
        <taxon>Gammaproteobacteria</taxon>
        <taxon>Litorivivens</taxon>
    </lineage>
</organism>
<dbReference type="Proteomes" id="UP000537130">
    <property type="component" value="Unassembled WGS sequence"/>
</dbReference>
<feature type="domain" description="Spore coat protein U/FanG" evidence="1">
    <location>
        <begin position="2"/>
        <end position="69"/>
    </location>
</feature>
<name>A0A7W4Z737_9GAMM</name>
<evidence type="ECO:0000313" key="3">
    <source>
        <dbReference type="Proteomes" id="UP000537130"/>
    </source>
</evidence>
<evidence type="ECO:0000259" key="1">
    <source>
        <dbReference type="Pfam" id="PF05229"/>
    </source>
</evidence>
<dbReference type="EMBL" id="JACHWY010000002">
    <property type="protein sequence ID" value="MBB3047521.1"/>
    <property type="molecule type" value="Genomic_DNA"/>
</dbReference>
<keyword evidence="2" id="KW-0167">Capsid protein</keyword>
<accession>A0A7W4Z737</accession>
<reference evidence="2 3" key="1">
    <citation type="submission" date="2020-08" db="EMBL/GenBank/DDBJ databases">
        <title>Genomic Encyclopedia of Type Strains, Phase III (KMG-III): the genomes of soil and plant-associated and newly described type strains.</title>
        <authorList>
            <person name="Whitman W."/>
        </authorList>
    </citation>
    <scope>NUCLEOTIDE SEQUENCE [LARGE SCALE GENOMIC DNA]</scope>
    <source>
        <strain evidence="2 3">CECT 8654</strain>
    </source>
</reference>
<comment type="caution">
    <text evidence="2">The sequence shown here is derived from an EMBL/GenBank/DDBJ whole genome shotgun (WGS) entry which is preliminary data.</text>
</comment>
<dbReference type="InterPro" id="IPR053167">
    <property type="entry name" value="Spore_coat_component"/>
</dbReference>
<protein>
    <submittedName>
        <fullName evidence="2">Spore coat protein U-like protein</fullName>
    </submittedName>
</protein>
<dbReference type="Pfam" id="PF05229">
    <property type="entry name" value="SCPU"/>
    <property type="match status" value="1"/>
</dbReference>
<dbReference type="PANTHER" id="PTHR37089:SF3">
    <property type="entry name" value="EXPORTED PROTEIN"/>
    <property type="match status" value="1"/>
</dbReference>
<sequence>MSSGANSLNYNLYTDPTYLTVWGDGNGGTATVPGAIGVLLLPIDHVVYGRIPAGQNSAAGNYSDTISVTVTY</sequence>
<keyword evidence="3" id="KW-1185">Reference proteome</keyword>
<proteinExistence type="predicted"/>
<dbReference type="PANTHER" id="PTHR37089">
    <property type="entry name" value="PROTEIN U-RELATED"/>
    <property type="match status" value="1"/>
</dbReference>
<gene>
    <name evidence="2" type="ORF">FHR99_001787</name>
</gene>
<keyword evidence="2" id="KW-0946">Virion</keyword>
<dbReference type="AlphaFoldDB" id="A0A7W4Z737"/>
<dbReference type="InterPro" id="IPR007893">
    <property type="entry name" value="Spore_coat_U/FanG"/>
</dbReference>
<dbReference type="SMART" id="SM00972">
    <property type="entry name" value="SCPU"/>
    <property type="match status" value="1"/>
</dbReference>